<feature type="transmembrane region" description="Helical" evidence="1">
    <location>
        <begin position="90"/>
        <end position="109"/>
    </location>
</feature>
<reference evidence="2 3" key="1">
    <citation type="submission" date="2018-05" db="EMBL/GenBank/DDBJ databases">
        <title>A metagenomic window into the 2 km-deep terrestrial subsurface aquifer revealed taxonomically and functionally diverse microbial community comprising novel uncultured bacterial lineages.</title>
        <authorList>
            <person name="Kadnikov V.V."/>
            <person name="Mardanov A.V."/>
            <person name="Beletsky A.V."/>
            <person name="Banks D."/>
            <person name="Pimenov N.V."/>
            <person name="Frank Y.A."/>
            <person name="Karnachuk O.V."/>
            <person name="Ravin N.V."/>
        </authorList>
    </citation>
    <scope>NUCLEOTIDE SEQUENCE [LARGE SCALE GENOMIC DNA]</scope>
    <source>
        <strain evidence="2">BY</strain>
    </source>
</reference>
<accession>A0A2Z4Y255</accession>
<feature type="transmembrane region" description="Helical" evidence="1">
    <location>
        <begin position="254"/>
        <end position="271"/>
    </location>
</feature>
<gene>
    <name evidence="2" type="ORF">BRCON_0171</name>
</gene>
<keyword evidence="1" id="KW-0472">Membrane</keyword>
<evidence type="ECO:0000256" key="1">
    <source>
        <dbReference type="SAM" id="Phobius"/>
    </source>
</evidence>
<sequence length="603" mass="69068">MIQPTEAVPVSWFWKVLFFALPVYYFVAFARYGFTERDDGFVLALSWRVLLGEVPHRDFIYVRPPMPAYFHALILALLPRSIEIIGDRFLNYVIMAAANYFFFAGLSRWVPLQRFHLNVWVMSAIGFIYSMHNFPPMAWTTTDGIFFCALAFYLLTRGPEPRWLFFSMLAVIAGLLCKQSFVLMPPLAVLLIWQLYGWRRAAAAVGYAAAISLVLAAYAHSIGMLKPFLAQTTNTVGRGNVFVYAGLFPYFERAQYFYPLVGFLVLRFLVIRRPKWGTPLYGVFTVLVGCWLFWETIMNFTPLTDAIHRFKVVWAETFAKQDASVWRAVREAWAAANTTLTSSGVWTDGHWYNIPYHAVRSLVWVGGIFTLLMWEPRRAPASLLPIYGIALAWSCSATNGYPTPALYSGPLAFAVFQAGANVLERRWGKIAMHAMLWGGLLTYSFANCFPYQSAPIWMCKKPMGQLFPKASFIYADDKEYDVYRELKELVAQYGTNFKTLPNVPLSNYLTDTRSPCLLDWVSDYELPGVEWQPVAQHLDRSGAVVFLRKNLMEAELLPYFQFGGMNSTVTYYVTKTWKRVESRTHFDVYVKDDQSTVSVEQKK</sequence>
<feature type="transmembrane region" description="Helical" evidence="1">
    <location>
        <begin position="168"/>
        <end position="193"/>
    </location>
</feature>
<organism evidence="2 3">
    <name type="scientific">Sumerlaea chitinivorans</name>
    <dbReference type="NCBI Taxonomy" id="2250252"/>
    <lineage>
        <taxon>Bacteria</taxon>
        <taxon>Candidatus Sumerlaeota</taxon>
        <taxon>Candidatus Sumerlaeia</taxon>
        <taxon>Candidatus Sumerlaeales</taxon>
        <taxon>Candidatus Sumerlaeaceae</taxon>
        <taxon>Candidatus Sumerlaea</taxon>
    </lineage>
</organism>
<protein>
    <recommendedName>
        <fullName evidence="4">Glycosyltransferase RgtA/B/C/D-like domain-containing protein</fullName>
    </recommendedName>
</protein>
<keyword evidence="1" id="KW-1133">Transmembrane helix</keyword>
<name>A0A2Z4Y255_SUMC1</name>
<keyword evidence="1" id="KW-0812">Transmembrane</keyword>
<feature type="transmembrane region" description="Helical" evidence="1">
    <location>
        <begin position="200"/>
        <end position="219"/>
    </location>
</feature>
<dbReference type="AlphaFoldDB" id="A0A2Z4Y255"/>
<dbReference type="KEGG" id="schv:BRCON_0171"/>
<evidence type="ECO:0000313" key="3">
    <source>
        <dbReference type="Proteomes" id="UP000262583"/>
    </source>
</evidence>
<evidence type="ECO:0008006" key="4">
    <source>
        <dbReference type="Google" id="ProtNLM"/>
    </source>
</evidence>
<feature type="transmembrane region" description="Helical" evidence="1">
    <location>
        <begin position="430"/>
        <end position="446"/>
    </location>
</feature>
<dbReference type="EMBL" id="CP030759">
    <property type="protein sequence ID" value="AXA34948.1"/>
    <property type="molecule type" value="Genomic_DNA"/>
</dbReference>
<feature type="transmembrane region" description="Helical" evidence="1">
    <location>
        <begin position="60"/>
        <end position="78"/>
    </location>
</feature>
<feature type="transmembrane region" description="Helical" evidence="1">
    <location>
        <begin position="12"/>
        <end position="34"/>
    </location>
</feature>
<proteinExistence type="predicted"/>
<dbReference type="Proteomes" id="UP000262583">
    <property type="component" value="Chromosome"/>
</dbReference>
<feature type="transmembrane region" description="Helical" evidence="1">
    <location>
        <begin position="138"/>
        <end position="156"/>
    </location>
</feature>
<feature type="transmembrane region" description="Helical" evidence="1">
    <location>
        <begin position="278"/>
        <end position="294"/>
    </location>
</feature>
<evidence type="ECO:0000313" key="2">
    <source>
        <dbReference type="EMBL" id="AXA34948.1"/>
    </source>
</evidence>